<organism evidence="8 9">
    <name type="scientific">Kosmotoga olearia (strain ATCC BAA-1733 / DSM 21960 / TBF 19.5.1)</name>
    <dbReference type="NCBI Taxonomy" id="521045"/>
    <lineage>
        <taxon>Bacteria</taxon>
        <taxon>Thermotogati</taxon>
        <taxon>Thermotogota</taxon>
        <taxon>Thermotogae</taxon>
        <taxon>Kosmotogales</taxon>
        <taxon>Kosmotogaceae</taxon>
        <taxon>Kosmotoga</taxon>
    </lineage>
</organism>
<dbReference type="SMART" id="SM00729">
    <property type="entry name" value="Elp3"/>
    <property type="match status" value="1"/>
</dbReference>
<dbReference type="STRING" id="521045.Kole_0190"/>
<protein>
    <submittedName>
        <fullName evidence="8">Radical SAM domain protein</fullName>
    </submittedName>
</protein>
<dbReference type="PANTHER" id="PTHR11135">
    <property type="entry name" value="HISTONE ACETYLTRANSFERASE-RELATED"/>
    <property type="match status" value="1"/>
</dbReference>
<dbReference type="Pfam" id="PF16199">
    <property type="entry name" value="Radical_SAM_C"/>
    <property type="match status" value="1"/>
</dbReference>
<accession>C5CIS5</accession>
<reference evidence="8 9" key="2">
    <citation type="journal article" date="2011" name="J. Bacteriol.">
        <title>Genome Sequence of Kosmotoga olearia Strain TBF 19.5.1, a Thermophilic Bacterium with a Wide Growth Temperature Range, Isolated from the Troll B Oil Platform in the North Sea.</title>
        <authorList>
            <person name="Swithers K.S."/>
            <person name="Dipippo J.L."/>
            <person name="Bruce D.C."/>
            <person name="Detter C."/>
            <person name="Tapia R."/>
            <person name="Han S."/>
            <person name="Goodwin L.A."/>
            <person name="Han J."/>
            <person name="Woyke T."/>
            <person name="Pitluck S."/>
            <person name="Pennacchio L."/>
            <person name="Nolan M."/>
            <person name="Mikhailova N."/>
            <person name="Land M.L."/>
            <person name="Nesbo C.L."/>
            <person name="Gogarten J.P."/>
            <person name="Noll K.M."/>
        </authorList>
    </citation>
    <scope>NUCLEOTIDE SEQUENCE [LARGE SCALE GENOMIC DNA]</scope>
    <source>
        <strain evidence="9">ATCC BAA-1733 / DSM 21960 / TBF 19.5.1</strain>
    </source>
</reference>
<proteinExistence type="predicted"/>
<sequence>MNIIPIFLPHAGCKRRCVFCNEYSATGLGRIPTKDEIFNEVDRYLAFFADRENVELAFYGGTFTGLPEWLMHDYLDLAMEIIKSGKAKAIRFSTSPEEITQRKVEILSDYPISLVEIGAQSFDEEVLRLANRPHGVKEIYTACELLKEAKIPFGIHLMTGLPGDSEEKNIRSAVEVVKLKASTCRIHPTVVLKNSTLESMYHEGKYKPQDLGEALNILWKMYVIISLGGVKINRIGICLYGDEVNNVVAGPYHPAMGELVKNWVALEILRVLKKRRGDKIILKVDEGTKQFFTGHKKCVLNRAKEEGMEVIFERASAPELNLRELMKIVLVESLDELFRSEVSGILLAN</sequence>
<dbReference type="Proteomes" id="UP000002382">
    <property type="component" value="Chromosome"/>
</dbReference>
<dbReference type="InterPro" id="IPR039661">
    <property type="entry name" value="ELP3"/>
</dbReference>
<keyword evidence="2" id="KW-0004">4Fe-4S</keyword>
<evidence type="ECO:0000259" key="7">
    <source>
        <dbReference type="PROSITE" id="PS51918"/>
    </source>
</evidence>
<dbReference type="RefSeq" id="WP_012744704.1">
    <property type="nucleotide sequence ID" value="NC_012785.1"/>
</dbReference>
<dbReference type="AlphaFoldDB" id="C5CIS5"/>
<dbReference type="SFLD" id="SFLDS00029">
    <property type="entry name" value="Radical_SAM"/>
    <property type="match status" value="1"/>
</dbReference>
<evidence type="ECO:0000256" key="5">
    <source>
        <dbReference type="ARBA" id="ARBA00023004"/>
    </source>
</evidence>
<dbReference type="Gene3D" id="3.80.30.20">
    <property type="entry name" value="tm_1862 like domain"/>
    <property type="match status" value="1"/>
</dbReference>
<dbReference type="GO" id="GO:0003824">
    <property type="term" value="F:catalytic activity"/>
    <property type="evidence" value="ECO:0007669"/>
    <property type="project" value="InterPro"/>
</dbReference>
<evidence type="ECO:0000256" key="3">
    <source>
        <dbReference type="ARBA" id="ARBA00022691"/>
    </source>
</evidence>
<dbReference type="GO" id="GO:0051539">
    <property type="term" value="F:4 iron, 4 sulfur cluster binding"/>
    <property type="evidence" value="ECO:0007669"/>
    <property type="project" value="UniProtKB-KW"/>
</dbReference>
<reference evidence="8 9" key="1">
    <citation type="submission" date="2009-06" db="EMBL/GenBank/DDBJ databases">
        <title>Complete sequence of Thermotogales bacterium TBF 19.5.1.</title>
        <authorList>
            <consortium name="US DOE Joint Genome Institute"/>
            <person name="Lucas S."/>
            <person name="Copeland A."/>
            <person name="Lapidus A."/>
            <person name="Glavina del Rio T."/>
            <person name="Tice H."/>
            <person name="Bruce D."/>
            <person name="Goodwin L."/>
            <person name="Pitluck S."/>
            <person name="Chertkov O."/>
            <person name="Brettin T."/>
            <person name="Detter J.C."/>
            <person name="Han C."/>
            <person name="Schmutz J."/>
            <person name="Larimer F."/>
            <person name="Land M."/>
            <person name="Hauser L."/>
            <person name="Kyrpides N."/>
            <person name="Ovchinnikova G."/>
            <person name="Noll K."/>
        </authorList>
    </citation>
    <scope>NUCLEOTIDE SEQUENCE [LARGE SCALE GENOMIC DNA]</scope>
    <source>
        <strain evidence="9">ATCC BAA-1733 / DSM 21960 / TBF 19.5.1</strain>
    </source>
</reference>
<dbReference type="eggNOG" id="COG1243">
    <property type="taxonomic scope" value="Bacteria"/>
</dbReference>
<evidence type="ECO:0000256" key="1">
    <source>
        <dbReference type="ARBA" id="ARBA00001966"/>
    </source>
</evidence>
<dbReference type="InterPro" id="IPR032432">
    <property type="entry name" value="Radical_SAM_C"/>
</dbReference>
<dbReference type="GO" id="GO:0046872">
    <property type="term" value="F:metal ion binding"/>
    <property type="evidence" value="ECO:0007669"/>
    <property type="project" value="UniProtKB-KW"/>
</dbReference>
<keyword evidence="3" id="KW-0949">S-adenosyl-L-methionine</keyword>
<keyword evidence="6" id="KW-0411">Iron-sulfur</keyword>
<dbReference type="InterPro" id="IPR006638">
    <property type="entry name" value="Elp3/MiaA/NifB-like_rSAM"/>
</dbReference>
<gene>
    <name evidence="8" type="ordered locus">Kole_0190</name>
</gene>
<dbReference type="InterPro" id="IPR007197">
    <property type="entry name" value="rSAM"/>
</dbReference>
<evidence type="ECO:0000256" key="2">
    <source>
        <dbReference type="ARBA" id="ARBA00022485"/>
    </source>
</evidence>
<dbReference type="OrthoDB" id="9815044at2"/>
<dbReference type="PROSITE" id="PS51918">
    <property type="entry name" value="RADICAL_SAM"/>
    <property type="match status" value="1"/>
</dbReference>
<name>C5CIS5_KOSOT</name>
<dbReference type="KEGG" id="kol:Kole_0190"/>
<dbReference type="PANTHER" id="PTHR11135:SF0">
    <property type="entry name" value="ELONGATOR COMPLEX PROTEIN 3"/>
    <property type="match status" value="1"/>
</dbReference>
<keyword evidence="9" id="KW-1185">Reference proteome</keyword>
<dbReference type="CDD" id="cd01335">
    <property type="entry name" value="Radical_SAM"/>
    <property type="match status" value="1"/>
</dbReference>
<evidence type="ECO:0000256" key="6">
    <source>
        <dbReference type="ARBA" id="ARBA00023014"/>
    </source>
</evidence>
<dbReference type="SUPFAM" id="SSF102114">
    <property type="entry name" value="Radical SAM enzymes"/>
    <property type="match status" value="1"/>
</dbReference>
<dbReference type="EMBL" id="CP001634">
    <property type="protein sequence ID" value="ACR78916.1"/>
    <property type="molecule type" value="Genomic_DNA"/>
</dbReference>
<comment type="cofactor">
    <cofactor evidence="1">
        <name>[4Fe-4S] cluster</name>
        <dbReference type="ChEBI" id="CHEBI:49883"/>
    </cofactor>
</comment>
<feature type="domain" description="Radical SAM core" evidence="7">
    <location>
        <begin position="1"/>
        <end position="218"/>
    </location>
</feature>
<dbReference type="SFLD" id="SFLDG01086">
    <property type="entry name" value="elongater_protein-like"/>
    <property type="match status" value="1"/>
</dbReference>
<dbReference type="InterPro" id="IPR023404">
    <property type="entry name" value="rSAM_horseshoe"/>
</dbReference>
<evidence type="ECO:0000313" key="9">
    <source>
        <dbReference type="Proteomes" id="UP000002382"/>
    </source>
</evidence>
<evidence type="ECO:0000256" key="4">
    <source>
        <dbReference type="ARBA" id="ARBA00022723"/>
    </source>
</evidence>
<dbReference type="SFLD" id="SFLDG01082">
    <property type="entry name" value="B12-binding_domain_containing"/>
    <property type="match status" value="1"/>
</dbReference>
<dbReference type="HOGENOM" id="CLU_057482_0_0_0"/>
<keyword evidence="5" id="KW-0408">Iron</keyword>
<dbReference type="GO" id="GO:0002926">
    <property type="term" value="P:tRNA wobble base 5-methoxycarbonylmethyl-2-thiouridinylation"/>
    <property type="evidence" value="ECO:0007669"/>
    <property type="project" value="TreeGrafter"/>
</dbReference>
<keyword evidence="4" id="KW-0479">Metal-binding</keyword>
<dbReference type="InterPro" id="IPR058240">
    <property type="entry name" value="rSAM_sf"/>
</dbReference>
<evidence type="ECO:0000313" key="8">
    <source>
        <dbReference type="EMBL" id="ACR78916.1"/>
    </source>
</evidence>
<dbReference type="Pfam" id="PF04055">
    <property type="entry name" value="Radical_SAM"/>
    <property type="match status" value="1"/>
</dbReference>
<dbReference type="GO" id="GO:0005737">
    <property type="term" value="C:cytoplasm"/>
    <property type="evidence" value="ECO:0007669"/>
    <property type="project" value="TreeGrafter"/>
</dbReference>